<dbReference type="Proteomes" id="UP000019250">
    <property type="component" value="Unassembled WGS sequence"/>
</dbReference>
<evidence type="ECO:0000313" key="2">
    <source>
        <dbReference type="EMBL" id="EUK18588.1"/>
    </source>
</evidence>
<proteinExistence type="predicted"/>
<feature type="chain" id="PRO_5004891018" evidence="1">
    <location>
        <begin position="23"/>
        <end position="124"/>
    </location>
</feature>
<comment type="caution">
    <text evidence="2">The sequence shown here is derived from an EMBL/GenBank/DDBJ whole genome shotgun (WGS) entry which is preliminary data.</text>
</comment>
<keyword evidence="1" id="KW-0732">Signal</keyword>
<reference evidence="2 3" key="1">
    <citation type="journal article" date="2014" name="Genome Announc.">
        <title>Draft Genome Sequence of Commensalibacter papalotli MX01, a Symbiont Identified from the Guts of Overwintering Monarch Butterflies.</title>
        <authorList>
            <person name="Servin-Garciduenas L.E."/>
            <person name="Sanchez-Quinto A."/>
            <person name="Martinez-Romero E."/>
        </authorList>
    </citation>
    <scope>NUCLEOTIDE SEQUENCE [LARGE SCALE GENOMIC DNA]</scope>
    <source>
        <strain evidence="3">MX-MONARCH01</strain>
    </source>
</reference>
<feature type="signal peptide" evidence="1">
    <location>
        <begin position="1"/>
        <end position="22"/>
    </location>
</feature>
<keyword evidence="3" id="KW-1185">Reference proteome</keyword>
<dbReference type="STRING" id="1208583.COMX_02530"/>
<gene>
    <name evidence="2" type="ORF">COMX_02530</name>
</gene>
<evidence type="ECO:0000256" key="1">
    <source>
        <dbReference type="SAM" id="SignalP"/>
    </source>
</evidence>
<name>W7DWJ1_9PROT</name>
<accession>W7DWJ1</accession>
<evidence type="ECO:0000313" key="3">
    <source>
        <dbReference type="Proteomes" id="UP000019250"/>
    </source>
</evidence>
<dbReference type="OrthoDB" id="7284948at2"/>
<organism evidence="2 3">
    <name type="scientific">Commensalibacter papalotli</name>
    <name type="common">ex Servin-Garciduenas et al. 2014</name>
    <dbReference type="NCBI Taxonomy" id="1208583"/>
    <lineage>
        <taxon>Bacteria</taxon>
        <taxon>Pseudomonadati</taxon>
        <taxon>Pseudomonadota</taxon>
        <taxon>Alphaproteobacteria</taxon>
        <taxon>Acetobacterales</taxon>
        <taxon>Acetobacteraceae</taxon>
    </lineage>
</organism>
<sequence>MKIVLQAGIVGLGLIAGGSAFAQDWAASCGHEPKAPTINVSNVTNYNSSVEHYTAYDKASRAYYACVAKAAHAKQTAISQKAAADMEPYKKTTTDVRNRITANLTKIQTELKAGGKKLGAKPKK</sequence>
<dbReference type="AlphaFoldDB" id="W7DWJ1"/>
<dbReference type="EMBL" id="ATSX01000001">
    <property type="protein sequence ID" value="EUK18588.1"/>
    <property type="molecule type" value="Genomic_DNA"/>
</dbReference>
<dbReference type="RefSeq" id="WP_051461806.1">
    <property type="nucleotide sequence ID" value="NZ_ATSX01000001.1"/>
</dbReference>
<protein>
    <submittedName>
        <fullName evidence="2">Uncharacterized protein</fullName>
    </submittedName>
</protein>